<feature type="region of interest" description="Disordered" evidence="1">
    <location>
        <begin position="1388"/>
        <end position="1411"/>
    </location>
</feature>
<dbReference type="Gene3D" id="1.20.58.1480">
    <property type="match status" value="1"/>
</dbReference>
<dbReference type="SUPFAM" id="SSF88697">
    <property type="entry name" value="PUA domain-like"/>
    <property type="match status" value="1"/>
</dbReference>
<feature type="region of interest" description="Disordered" evidence="1">
    <location>
        <begin position="620"/>
        <end position="643"/>
    </location>
</feature>
<feature type="region of interest" description="Disordered" evidence="1">
    <location>
        <begin position="748"/>
        <end position="771"/>
    </location>
</feature>
<feature type="compositionally biased region" description="Polar residues" evidence="1">
    <location>
        <begin position="942"/>
        <end position="951"/>
    </location>
</feature>
<feature type="compositionally biased region" description="Low complexity" evidence="1">
    <location>
        <begin position="824"/>
        <end position="835"/>
    </location>
</feature>
<evidence type="ECO:0000256" key="1">
    <source>
        <dbReference type="SAM" id="MobiDB-lite"/>
    </source>
</evidence>
<feature type="domain" description="CULT" evidence="4">
    <location>
        <begin position="332"/>
        <end position="433"/>
    </location>
</feature>
<keyword evidence="2" id="KW-0732">Signal</keyword>
<feature type="region of interest" description="Disordered" evidence="1">
    <location>
        <begin position="1066"/>
        <end position="1091"/>
    </location>
</feature>
<feature type="compositionally biased region" description="Polar residues" evidence="1">
    <location>
        <begin position="1198"/>
        <end position="1207"/>
    </location>
</feature>
<feature type="compositionally biased region" description="Acidic residues" evidence="1">
    <location>
        <begin position="31"/>
        <end position="47"/>
    </location>
</feature>
<feature type="region of interest" description="Disordered" evidence="1">
    <location>
        <begin position="492"/>
        <end position="515"/>
    </location>
</feature>
<dbReference type="SMART" id="SM00464">
    <property type="entry name" value="LON"/>
    <property type="match status" value="1"/>
</dbReference>
<feature type="compositionally biased region" description="Polar residues" evidence="1">
    <location>
        <begin position="750"/>
        <end position="759"/>
    </location>
</feature>
<feature type="region of interest" description="Disordered" evidence="1">
    <location>
        <begin position="876"/>
        <end position="899"/>
    </location>
</feature>
<dbReference type="FunFam" id="2.170.150.20:FF:000007">
    <property type="entry name" value="Protein cereblon"/>
    <property type="match status" value="1"/>
</dbReference>
<organism evidence="5">
    <name type="scientific">Heliothis virescens</name>
    <name type="common">Tobacco budworm moth</name>
    <dbReference type="NCBI Taxonomy" id="7102"/>
    <lineage>
        <taxon>Eukaryota</taxon>
        <taxon>Metazoa</taxon>
        <taxon>Ecdysozoa</taxon>
        <taxon>Arthropoda</taxon>
        <taxon>Hexapoda</taxon>
        <taxon>Insecta</taxon>
        <taxon>Pterygota</taxon>
        <taxon>Neoptera</taxon>
        <taxon>Endopterygota</taxon>
        <taxon>Lepidoptera</taxon>
        <taxon>Glossata</taxon>
        <taxon>Ditrysia</taxon>
        <taxon>Noctuoidea</taxon>
        <taxon>Noctuidae</taxon>
        <taxon>Heliothinae</taxon>
        <taxon>Heliothis</taxon>
    </lineage>
</organism>
<feature type="compositionally biased region" description="Polar residues" evidence="1">
    <location>
        <begin position="1710"/>
        <end position="1719"/>
    </location>
</feature>
<feature type="region of interest" description="Disordered" evidence="1">
    <location>
        <begin position="1132"/>
        <end position="1155"/>
    </location>
</feature>
<feature type="compositionally biased region" description="Low complexity" evidence="1">
    <location>
        <begin position="760"/>
        <end position="771"/>
    </location>
</feature>
<evidence type="ECO:0008006" key="6">
    <source>
        <dbReference type="Google" id="ProtNLM"/>
    </source>
</evidence>
<feature type="region of interest" description="Disordered" evidence="1">
    <location>
        <begin position="682"/>
        <end position="707"/>
    </location>
</feature>
<dbReference type="Gene3D" id="2.170.150.20">
    <property type="entry name" value="Peptide methionine sulfoxide reductase"/>
    <property type="match status" value="22"/>
</dbReference>
<feature type="compositionally biased region" description="Polar residues" evidence="1">
    <location>
        <begin position="622"/>
        <end position="631"/>
    </location>
</feature>
<accession>A0A2A4K207</accession>
<feature type="chain" id="PRO_5012833643" description="Protein cereblon" evidence="2">
    <location>
        <begin position="19"/>
        <end position="1772"/>
    </location>
</feature>
<feature type="signal peptide" evidence="2">
    <location>
        <begin position="1"/>
        <end position="18"/>
    </location>
</feature>
<feature type="domain" description="Lon N-terminal" evidence="3">
    <location>
        <begin position="107"/>
        <end position="333"/>
    </location>
</feature>
<feature type="compositionally biased region" description="Low complexity" evidence="1">
    <location>
        <begin position="632"/>
        <end position="643"/>
    </location>
</feature>
<feature type="compositionally biased region" description="Polar residues" evidence="1">
    <location>
        <begin position="686"/>
        <end position="695"/>
    </location>
</feature>
<sequence length="1772" mass="191703">MATIIILLIYAESDGSDSGPEERPNPHGDDDGQAEDAADPSEGDSDASTEHVQPPRRQVYYDSEGESIEVEEEPYDISIAASHSYLGAGLVQARGRRVPEAGWRGRVPVAAHHGVVFPGEVVPMLLPDPGDAALIVHAINTDKLFGLLCPSENGDKLSGYGVLCEVMMFGIEHMLAQPTSVTFKARAINRFVLVRGPRQPHAYSRMRAAELRVLPDSAARDSLRAARLASLDALRSPDHLAPVQRRLRTLDAAGTPWPLFVHDILDFERMRRLICDYFDTISLGDRLPEEPVSLSFWVASNLPLSLADRLALFAVDNALLRLHMECHFINRKSVLCCSSCMTQIARREHIFAMSSEGVHSNYTNLGGYMHDLLTVRTATNVRAAGAASEEYSWFPGYAWTVAHCRHCAAHVGWRRALPPLRRARRLAVSTRGSPATPGQSRTAATAPRTSAGGKYTRLPGYAWTVAHCRHCAAHVGWRRALPPLRRARRLAVSTRGSPATPGQSRTAATAPRTSAGGKYTRLPGYAWTVAHCRHCAAHVGWRRALPPLRRARRLAVSTRGSPATPGQSRTAATAPRTSAGGKYTRLPGYAWTVAHCRHCAAHVGWRRALPPLRRARRLAVSTRGSPATPGQSRTAATAPRTSAGGKYTRLPGYAWTVAHCRHCAAHVGWRRALPPLRRARRLAVSTRGSPATPGQSRTAATAPRTSAGGKYTRLPGYAWTVAHCRHCAAHVGWRRALPPLRRARRLAVSTRGSPATPGQSRTAATAPRTSAGGKYTRLPGYAWTVAHCRHCAAHVGWRRALPPLRRARRLAVSTRGSPATPGQSRTAATAPRTSAGGKYTRLPGYAWTVAHCRHCAAHVGWRRALPPLRRARRLAVSTRGSPATPGQSRTAATAPRTSAGGKYTRLPGYAWTVAHCRHCAAHVGWRRALPPLRRARRLAVSTRGSPATPGQSRTAATAPRTSAGGKYTRLPGYAWTVAHCRHCAAHVGWRRALPPLRRARRLAVSTRGSPATPGQSRTAATAPRTSAGGKYTRLPGYAWTVAHCRHCAAHVGWRRALPPLRRARRLAVSTRGSPATPGQSRTAATAPRTSAGGKYTRLPGYAWTVAHCRHCAAHVGWRRALPPLRRARRLAVSTRGSPATPGQSRTAATAPRTSAGGKYTRLPGYAWTVAHCRHCAAHVGWRRALPPLRRARRLAVSTRGSPATPGQSRTAATAPRTSAGGKYTRLPGYAWTVAHCRHCAAHVGWRRALPPLRRARRLAVSTRGSPATPGQSRTAATAPRTSAGGKYTRLPGYAWTVAHCRHCAAHVGWRRALPPLRRARRLAVSTRGSPATPGQSRTAATAPRTSAGGKYTRLPGYAWTVAHCRHCAAHVGWRRALPPLRRARRLAVSTRGSPATPGQSRTAATAPRTSAGGKYTRLPGYAWTVAHCRHCAAHVGWRRALPPLRRARRLAVSTRGSPATPGQSRTAATAPRTSAGGKYTRLPGYAWTVAHCRHCAAHVGWRRALPPLRRARRLAVSTRGSPATPGQSRTAATAPRTSAGGKYTRLPGYAWTVAHCRHCAAHVGWRRALPPLRRARRLAVSTRGSPATPGQSRTAATAPRTSAGGKYTRLPGYAWTVAHCRHCAAHVGWRRALPPLRRARRLAVSTRGSPATPGQSRTAATAPRTSAGGKYTRLPGYAWTVAHCRHCAAHVGWRRALPPLRRARRLAVSTRGSPATPGQSRTAATAPRTSAGGKYTRLPGYAWTVAHCRHCAAHVGWRRALPPLRRARRLAK</sequence>
<dbReference type="InterPro" id="IPR034750">
    <property type="entry name" value="CULT"/>
</dbReference>
<feature type="compositionally biased region" description="Basic and acidic residues" evidence="1">
    <location>
        <begin position="20"/>
        <end position="30"/>
    </location>
</feature>
<feature type="compositionally biased region" description="Polar residues" evidence="1">
    <location>
        <begin position="814"/>
        <end position="823"/>
    </location>
</feature>
<feature type="compositionally biased region" description="Polar residues" evidence="1">
    <location>
        <begin position="1134"/>
        <end position="1143"/>
    </location>
</feature>
<dbReference type="STRING" id="7102.A0A2A4K207"/>
<feature type="compositionally biased region" description="Polar residues" evidence="1">
    <location>
        <begin position="1326"/>
        <end position="1335"/>
    </location>
</feature>
<feature type="compositionally biased region" description="Polar residues" evidence="1">
    <location>
        <begin position="1646"/>
        <end position="1655"/>
    </location>
</feature>
<evidence type="ECO:0000313" key="5">
    <source>
        <dbReference type="EMBL" id="PCG78277.1"/>
    </source>
</evidence>
<feature type="region of interest" description="Disordered" evidence="1">
    <location>
        <begin position="1322"/>
        <end position="1347"/>
    </location>
</feature>
<feature type="compositionally biased region" description="Low complexity" evidence="1">
    <location>
        <begin position="568"/>
        <end position="579"/>
    </location>
</feature>
<feature type="region of interest" description="Disordered" evidence="1">
    <location>
        <begin position="11"/>
        <end position="62"/>
    </location>
</feature>
<feature type="compositionally biased region" description="Low complexity" evidence="1">
    <location>
        <begin position="696"/>
        <end position="707"/>
    </location>
</feature>
<feature type="compositionally biased region" description="Polar residues" evidence="1">
    <location>
        <begin position="558"/>
        <end position="567"/>
    </location>
</feature>
<feature type="compositionally biased region" description="Low complexity" evidence="1">
    <location>
        <begin position="440"/>
        <end position="451"/>
    </location>
</feature>
<feature type="compositionally biased region" description="Low complexity" evidence="1">
    <location>
        <begin position="1592"/>
        <end position="1603"/>
    </location>
</feature>
<feature type="compositionally biased region" description="Low complexity" evidence="1">
    <location>
        <begin position="1272"/>
        <end position="1283"/>
    </location>
</feature>
<feature type="region of interest" description="Disordered" evidence="1">
    <location>
        <begin position="938"/>
        <end position="963"/>
    </location>
</feature>
<feature type="compositionally biased region" description="Polar residues" evidence="1">
    <location>
        <begin position="494"/>
        <end position="503"/>
    </location>
</feature>
<dbReference type="PROSITE" id="PS51787">
    <property type="entry name" value="LON_N"/>
    <property type="match status" value="1"/>
</dbReference>
<feature type="compositionally biased region" description="Polar residues" evidence="1">
    <location>
        <begin position="1006"/>
        <end position="1015"/>
    </location>
</feature>
<feature type="region of interest" description="Disordered" evidence="1">
    <location>
        <begin position="1516"/>
        <end position="1539"/>
    </location>
</feature>
<feature type="region of interest" description="Disordered" evidence="1">
    <location>
        <begin position="1578"/>
        <end position="1603"/>
    </location>
</feature>
<feature type="compositionally biased region" description="Low complexity" evidence="1">
    <location>
        <begin position="504"/>
        <end position="515"/>
    </location>
</feature>
<feature type="compositionally biased region" description="Polar residues" evidence="1">
    <location>
        <begin position="430"/>
        <end position="439"/>
    </location>
</feature>
<feature type="compositionally biased region" description="Low complexity" evidence="1">
    <location>
        <begin position="1336"/>
        <end position="1347"/>
    </location>
</feature>
<feature type="compositionally biased region" description="Low complexity" evidence="1">
    <location>
        <begin position="1080"/>
        <end position="1091"/>
    </location>
</feature>
<feature type="compositionally biased region" description="Low complexity" evidence="1">
    <location>
        <begin position="1464"/>
        <end position="1475"/>
    </location>
</feature>
<comment type="caution">
    <text evidence="5">The sequence shown here is derived from an EMBL/GenBank/DDBJ whole genome shotgun (WGS) entry which is preliminary data.</text>
</comment>
<feature type="compositionally biased region" description="Low complexity" evidence="1">
    <location>
        <begin position="888"/>
        <end position="899"/>
    </location>
</feature>
<reference evidence="5" key="1">
    <citation type="submission" date="2017-09" db="EMBL/GenBank/DDBJ databases">
        <title>Contemporary evolution of a Lepidopteran species, Heliothis virescens, in response to modern agricultural practices.</title>
        <authorList>
            <person name="Fritz M.L."/>
            <person name="Deyonke A.M."/>
            <person name="Papanicolaou A."/>
            <person name="Micinski S."/>
            <person name="Westbrook J."/>
            <person name="Gould F."/>
        </authorList>
    </citation>
    <scope>NUCLEOTIDE SEQUENCE [LARGE SCALE GENOMIC DNA]</scope>
    <source>
        <strain evidence="5">HvINT-</strain>
        <tissue evidence="5">Whole body</tissue>
    </source>
</reference>
<feature type="compositionally biased region" description="Low complexity" evidence="1">
    <location>
        <begin position="1528"/>
        <end position="1539"/>
    </location>
</feature>
<feature type="region of interest" description="Disordered" evidence="1">
    <location>
        <begin position="1644"/>
        <end position="1667"/>
    </location>
</feature>
<feature type="compositionally biased region" description="Low complexity" evidence="1">
    <location>
        <begin position="952"/>
        <end position="963"/>
    </location>
</feature>
<feature type="compositionally biased region" description="Low complexity" evidence="1">
    <location>
        <begin position="1208"/>
        <end position="1219"/>
    </location>
</feature>
<feature type="compositionally biased region" description="Low complexity" evidence="1">
    <location>
        <begin position="1400"/>
        <end position="1411"/>
    </location>
</feature>
<feature type="compositionally biased region" description="Polar residues" evidence="1">
    <location>
        <begin position="1582"/>
        <end position="1591"/>
    </location>
</feature>
<dbReference type="Gene3D" id="2.30.130.40">
    <property type="entry name" value="LON domain-like"/>
    <property type="match status" value="1"/>
</dbReference>
<gene>
    <name evidence="5" type="ORF">B5V51_4667</name>
</gene>
<dbReference type="PROSITE" id="PS51788">
    <property type="entry name" value="CULT"/>
    <property type="match status" value="2"/>
</dbReference>
<dbReference type="InterPro" id="IPR003111">
    <property type="entry name" value="Lon_prtase_N"/>
</dbReference>
<feature type="compositionally biased region" description="Low complexity" evidence="1">
    <location>
        <begin position="1720"/>
        <end position="1731"/>
    </location>
</feature>
<feature type="compositionally biased region" description="Polar residues" evidence="1">
    <location>
        <begin position="878"/>
        <end position="887"/>
    </location>
</feature>
<feature type="domain" description="CULT" evidence="4">
    <location>
        <begin position="1679"/>
        <end position="1772"/>
    </location>
</feature>
<dbReference type="InterPro" id="IPR015947">
    <property type="entry name" value="PUA-like_sf"/>
</dbReference>
<feature type="compositionally biased region" description="Low complexity" evidence="1">
    <location>
        <begin position="1656"/>
        <end position="1667"/>
    </location>
</feature>
<feature type="compositionally biased region" description="Polar residues" evidence="1">
    <location>
        <begin position="1390"/>
        <end position="1399"/>
    </location>
</feature>
<evidence type="ECO:0000259" key="4">
    <source>
        <dbReference type="PROSITE" id="PS51788"/>
    </source>
</evidence>
<feature type="compositionally biased region" description="Polar residues" evidence="1">
    <location>
        <begin position="1070"/>
        <end position="1079"/>
    </location>
</feature>
<feature type="compositionally biased region" description="Polar residues" evidence="1">
    <location>
        <begin position="1518"/>
        <end position="1527"/>
    </location>
</feature>
<feature type="compositionally biased region" description="Low complexity" evidence="1">
    <location>
        <begin position="1144"/>
        <end position="1155"/>
    </location>
</feature>
<feature type="region of interest" description="Disordered" evidence="1">
    <location>
        <begin position="1260"/>
        <end position="1283"/>
    </location>
</feature>
<proteinExistence type="predicted"/>
<feature type="region of interest" description="Disordered" evidence="1">
    <location>
        <begin position="1450"/>
        <end position="1475"/>
    </location>
</feature>
<feature type="region of interest" description="Disordered" evidence="1">
    <location>
        <begin position="427"/>
        <end position="451"/>
    </location>
</feature>
<name>A0A2A4K207_HELVI</name>
<feature type="region of interest" description="Disordered" evidence="1">
    <location>
        <begin position="810"/>
        <end position="835"/>
    </location>
</feature>
<feature type="region of interest" description="Disordered" evidence="1">
    <location>
        <begin position="1004"/>
        <end position="1027"/>
    </location>
</feature>
<protein>
    <recommendedName>
        <fullName evidence="6">Protein cereblon</fullName>
    </recommendedName>
</protein>
<evidence type="ECO:0000256" key="2">
    <source>
        <dbReference type="SAM" id="SignalP"/>
    </source>
</evidence>
<dbReference type="CDD" id="cd15777">
    <property type="entry name" value="CRBN_C_like"/>
    <property type="match status" value="1"/>
</dbReference>
<feature type="region of interest" description="Disordered" evidence="1">
    <location>
        <begin position="1194"/>
        <end position="1219"/>
    </location>
</feature>
<feature type="region of interest" description="Disordered" evidence="1">
    <location>
        <begin position="1706"/>
        <end position="1731"/>
    </location>
</feature>
<dbReference type="Pfam" id="PF02190">
    <property type="entry name" value="LON_substr_bdg"/>
    <property type="match status" value="1"/>
</dbReference>
<dbReference type="EMBL" id="NWSH01000219">
    <property type="protein sequence ID" value="PCG78277.1"/>
    <property type="molecule type" value="Genomic_DNA"/>
</dbReference>
<dbReference type="InterPro" id="IPR046336">
    <property type="entry name" value="Lon_prtase_N_sf"/>
</dbReference>
<feature type="region of interest" description="Disordered" evidence="1">
    <location>
        <begin position="554"/>
        <end position="579"/>
    </location>
</feature>
<feature type="compositionally biased region" description="Polar residues" evidence="1">
    <location>
        <begin position="1262"/>
        <end position="1271"/>
    </location>
</feature>
<feature type="compositionally biased region" description="Polar residues" evidence="1">
    <location>
        <begin position="1454"/>
        <end position="1463"/>
    </location>
</feature>
<feature type="compositionally biased region" description="Low complexity" evidence="1">
    <location>
        <begin position="1016"/>
        <end position="1027"/>
    </location>
</feature>
<evidence type="ECO:0000259" key="3">
    <source>
        <dbReference type="PROSITE" id="PS51787"/>
    </source>
</evidence>